<dbReference type="PANTHER" id="PTHR11740">
    <property type="entry name" value="CASEIN KINASE II SUBUNIT BETA"/>
    <property type="match status" value="1"/>
</dbReference>
<reference evidence="4" key="1">
    <citation type="submission" date="2021-01" db="EMBL/GenBank/DDBJ databases">
        <authorList>
            <person name="Corre E."/>
            <person name="Pelletier E."/>
            <person name="Niang G."/>
            <person name="Scheremetjew M."/>
            <person name="Finn R."/>
            <person name="Kale V."/>
            <person name="Holt S."/>
            <person name="Cochrane G."/>
            <person name="Meng A."/>
            <person name="Brown T."/>
            <person name="Cohen L."/>
        </authorList>
    </citation>
    <scope>NUCLEOTIDE SEQUENCE</scope>
    <source>
        <strain evidence="4">CCMP1381</strain>
    </source>
</reference>
<feature type="region of interest" description="Disordered" evidence="3">
    <location>
        <begin position="1"/>
        <end position="48"/>
    </location>
</feature>
<dbReference type="PRINTS" id="PR00472">
    <property type="entry name" value="CASNKINASEII"/>
</dbReference>
<evidence type="ECO:0000313" key="4">
    <source>
        <dbReference type="EMBL" id="CAD9418885.1"/>
    </source>
</evidence>
<dbReference type="GO" id="GO:0019887">
    <property type="term" value="F:protein kinase regulator activity"/>
    <property type="evidence" value="ECO:0007669"/>
    <property type="project" value="InterPro"/>
</dbReference>
<feature type="region of interest" description="Disordered" evidence="3">
    <location>
        <begin position="296"/>
        <end position="362"/>
    </location>
</feature>
<comment type="similarity">
    <text evidence="1 2">Belongs to the casein kinase 2 subunit beta family.</text>
</comment>
<dbReference type="GO" id="GO:0005956">
    <property type="term" value="C:protein kinase CK2 complex"/>
    <property type="evidence" value="ECO:0007669"/>
    <property type="project" value="UniProtKB-UniRule"/>
</dbReference>
<dbReference type="Pfam" id="PF01214">
    <property type="entry name" value="CK_II_beta"/>
    <property type="match status" value="1"/>
</dbReference>
<feature type="compositionally biased region" description="Polar residues" evidence="3">
    <location>
        <begin position="323"/>
        <end position="340"/>
    </location>
</feature>
<sequence>MDVVRGSGDGSSRQDRQAGRSDNRTQKATLMADESTTQSSDGSATMSEGESLSDTWITWFCSLRGHEFFVEVAKEWIEDNFNLYGLRQLIGHRYDDALDLILDRFQACQDNGSSTDCAREVMQAACVLYGLIHCRFILTAFGLEAMQQKYNMHDFGRCPRLLCKSHPVVPIGLCDKVHQEHVKVYCPRCKQVYAPVLAAGMQLVDGAYFGTTFPHLFFLTFEDLVPDPSDEEEYVPRVFGFRLHCLAQRDEHETIRSGVVYNTTTIQASSLSSGLNPGMTNNMVAMTPARRIAAQASSASTVIPMTGGRRSLDKKQKGKALRQQHSAAQRIGVSQDSASSAPHPVRVDDGPVPSRKRKKSQN</sequence>
<dbReference type="AlphaFoldDB" id="A0A7S2FXL8"/>
<dbReference type="Gene3D" id="1.10.1820.10">
    <property type="entry name" value="protein kinase ck2 holoenzyme, chain C, domain 1"/>
    <property type="match status" value="1"/>
</dbReference>
<protein>
    <recommendedName>
        <fullName evidence="2">Casein kinase II subunit beta</fullName>
        <shortName evidence="2">CK II beta</shortName>
    </recommendedName>
</protein>
<accession>A0A7S2FXL8</accession>
<feature type="compositionally biased region" description="Polar residues" evidence="3">
    <location>
        <begin position="34"/>
        <end position="48"/>
    </location>
</feature>
<dbReference type="InterPro" id="IPR035991">
    <property type="entry name" value="Casein_kinase_II_beta-like"/>
</dbReference>
<dbReference type="InterPro" id="IPR000704">
    <property type="entry name" value="Casein_kinase_II_reg-sub"/>
</dbReference>
<dbReference type="GO" id="GO:0005737">
    <property type="term" value="C:cytoplasm"/>
    <property type="evidence" value="ECO:0007669"/>
    <property type="project" value="TreeGrafter"/>
</dbReference>
<organism evidence="4">
    <name type="scientific">Octactis speculum</name>
    <dbReference type="NCBI Taxonomy" id="3111310"/>
    <lineage>
        <taxon>Eukaryota</taxon>
        <taxon>Sar</taxon>
        <taxon>Stramenopiles</taxon>
        <taxon>Ochrophyta</taxon>
        <taxon>Dictyochophyceae</taxon>
        <taxon>Dictyochales</taxon>
        <taxon>Dictyochaceae</taxon>
        <taxon>Octactis</taxon>
    </lineage>
</organism>
<evidence type="ECO:0000256" key="2">
    <source>
        <dbReference type="RuleBase" id="RU361268"/>
    </source>
</evidence>
<evidence type="ECO:0000256" key="1">
    <source>
        <dbReference type="ARBA" id="ARBA00006941"/>
    </source>
</evidence>
<dbReference type="SUPFAM" id="SSF57798">
    <property type="entry name" value="Casein kinase II beta subunit"/>
    <property type="match status" value="1"/>
</dbReference>
<gene>
    <name evidence="4" type="ORF">DSPE1174_LOCUS13045</name>
</gene>
<dbReference type="Gene3D" id="2.20.25.20">
    <property type="match status" value="1"/>
</dbReference>
<dbReference type="EMBL" id="HBGS01025652">
    <property type="protein sequence ID" value="CAD9418885.1"/>
    <property type="molecule type" value="Transcribed_RNA"/>
</dbReference>
<dbReference type="FunFam" id="2.20.25.20:FF:000001">
    <property type="entry name" value="Casein kinase II subunit beta"/>
    <property type="match status" value="1"/>
</dbReference>
<dbReference type="PANTHER" id="PTHR11740:SF0">
    <property type="entry name" value="CASEIN KINASE II SUBUNIT BETA"/>
    <property type="match status" value="1"/>
</dbReference>
<name>A0A7S2FXL8_9STRA</name>
<dbReference type="InterPro" id="IPR016149">
    <property type="entry name" value="Casein_kin_II_reg-sub_N"/>
</dbReference>
<dbReference type="SMART" id="SM01085">
    <property type="entry name" value="CK_II_beta"/>
    <property type="match status" value="1"/>
</dbReference>
<comment type="subunit">
    <text evidence="2">Tetramer of two alpha and two beta subunits.</text>
</comment>
<feature type="compositionally biased region" description="Basic and acidic residues" evidence="3">
    <location>
        <begin position="12"/>
        <end position="25"/>
    </location>
</feature>
<proteinExistence type="inferred from homology"/>
<evidence type="ECO:0000256" key="3">
    <source>
        <dbReference type="SAM" id="MobiDB-lite"/>
    </source>
</evidence>